<comment type="caution">
    <text evidence="2">The sequence shown here is derived from an EMBL/GenBank/DDBJ whole genome shotgun (WGS) entry which is preliminary data.</text>
</comment>
<sequence length="201" mass="21890">MNLPAPMRSCLRLALAFAVALPLLSGCAAAPRLFVNRDADMTMYKKVAIAPFTNLSGEAFASNRVVRAFTTELIISKRLSVVDPSMYQAELERLNAQMDSQGAIDITKLREACGKLEATAVIRGAVSEYGLRRNGTEEFPVVSFDAEMVDVQTGIVIWRISVTESGKGRLPIVGGVGERTFSRVTEHACRRAVDLLKAKVL</sequence>
<feature type="chain" id="PRO_5036897208" description="DUF4410 domain-containing protein" evidence="1">
    <location>
        <begin position="31"/>
        <end position="201"/>
    </location>
</feature>
<dbReference type="EMBL" id="JACRIW010000041">
    <property type="protein sequence ID" value="MBI5169078.1"/>
    <property type="molecule type" value="Genomic_DNA"/>
</dbReference>
<protein>
    <recommendedName>
        <fullName evidence="4">DUF4410 domain-containing protein</fullName>
    </recommendedName>
</protein>
<accession>A0A933W2P5</accession>
<evidence type="ECO:0000313" key="2">
    <source>
        <dbReference type="EMBL" id="MBI5169078.1"/>
    </source>
</evidence>
<dbReference type="Proteomes" id="UP000696931">
    <property type="component" value="Unassembled WGS sequence"/>
</dbReference>
<dbReference type="Pfam" id="PF13036">
    <property type="entry name" value="LpoB"/>
    <property type="match status" value="1"/>
</dbReference>
<organism evidence="2 3">
    <name type="scientific">Eiseniibacteriota bacterium</name>
    <dbReference type="NCBI Taxonomy" id="2212470"/>
    <lineage>
        <taxon>Bacteria</taxon>
        <taxon>Candidatus Eiseniibacteriota</taxon>
    </lineage>
</organism>
<feature type="signal peptide" evidence="1">
    <location>
        <begin position="1"/>
        <end position="30"/>
    </location>
</feature>
<evidence type="ECO:0000256" key="1">
    <source>
        <dbReference type="SAM" id="SignalP"/>
    </source>
</evidence>
<dbReference type="AlphaFoldDB" id="A0A933W2P5"/>
<keyword evidence="1" id="KW-0732">Signal</keyword>
<name>A0A933W2P5_UNCEI</name>
<dbReference type="Gene3D" id="3.40.50.10610">
    <property type="entry name" value="ABC-type transport auxiliary lipoprotein component"/>
    <property type="match status" value="1"/>
</dbReference>
<evidence type="ECO:0000313" key="3">
    <source>
        <dbReference type="Proteomes" id="UP000696931"/>
    </source>
</evidence>
<gene>
    <name evidence="2" type="ORF">HZA61_06295</name>
</gene>
<proteinExistence type="predicted"/>
<evidence type="ECO:0008006" key="4">
    <source>
        <dbReference type="Google" id="ProtNLM"/>
    </source>
</evidence>
<dbReference type="InterPro" id="IPR014094">
    <property type="entry name" value="LpoB"/>
</dbReference>
<reference evidence="2" key="1">
    <citation type="submission" date="2020-07" db="EMBL/GenBank/DDBJ databases">
        <title>Huge and variable diversity of episymbiotic CPR bacteria and DPANN archaea in groundwater ecosystems.</title>
        <authorList>
            <person name="He C.Y."/>
            <person name="Keren R."/>
            <person name="Whittaker M."/>
            <person name="Farag I.F."/>
            <person name="Doudna J."/>
            <person name="Cate J.H.D."/>
            <person name="Banfield J.F."/>
        </authorList>
    </citation>
    <scope>NUCLEOTIDE SEQUENCE</scope>
    <source>
        <strain evidence="2">NC_groundwater_1813_Pr3_B-0.1um_71_17</strain>
    </source>
</reference>